<dbReference type="EMBL" id="CAJVAX010000001">
    <property type="protein sequence ID" value="CAG7608755.1"/>
    <property type="molecule type" value="Genomic_DNA"/>
</dbReference>
<dbReference type="RefSeq" id="WP_372441239.1">
    <property type="nucleotide sequence ID" value="NZ_CAJVAX010000001.1"/>
</dbReference>
<feature type="region of interest" description="Disordered" evidence="1">
    <location>
        <begin position="14"/>
        <end position="58"/>
    </location>
</feature>
<sequence>MRWAVAFPTIAAGRAVPRAPSGPAPCGGWSASPRSGRPRSSPRHREPSSGPDAEAEAEIHQRLRELRSGRASLLISHRLGTVRDADRIVVLDGGRITESGDHASLLAAGGTYARLFRLQADGCRDGGPPAGPQGSAAPPAAAGQQPQL</sequence>
<proteinExistence type="predicted"/>
<evidence type="ECO:0000256" key="1">
    <source>
        <dbReference type="SAM" id="MobiDB-lite"/>
    </source>
</evidence>
<name>A0A9W4GZ97_9ACTN</name>
<organism evidence="2 3">
    <name type="scientific">Actinacidiphila bryophytorum</name>
    <dbReference type="NCBI Taxonomy" id="1436133"/>
    <lineage>
        <taxon>Bacteria</taxon>
        <taxon>Bacillati</taxon>
        <taxon>Actinomycetota</taxon>
        <taxon>Actinomycetes</taxon>
        <taxon>Kitasatosporales</taxon>
        <taxon>Streptomycetaceae</taxon>
        <taxon>Actinacidiphila</taxon>
    </lineage>
</organism>
<evidence type="ECO:0000313" key="2">
    <source>
        <dbReference type="EMBL" id="CAG7608755.1"/>
    </source>
</evidence>
<dbReference type="PANTHER" id="PTHR43394:SF1">
    <property type="entry name" value="ATP-BINDING CASSETTE SUB-FAMILY B MEMBER 10, MITOCHONDRIAL"/>
    <property type="match status" value="1"/>
</dbReference>
<feature type="region of interest" description="Disordered" evidence="1">
    <location>
        <begin position="121"/>
        <end position="148"/>
    </location>
</feature>
<accession>A0A9W4GZ97</accession>
<dbReference type="InterPro" id="IPR027417">
    <property type="entry name" value="P-loop_NTPase"/>
</dbReference>
<keyword evidence="3" id="KW-1185">Reference proteome</keyword>
<feature type="compositionally biased region" description="Low complexity" evidence="1">
    <location>
        <begin position="132"/>
        <end position="148"/>
    </location>
</feature>
<dbReference type="InterPro" id="IPR039421">
    <property type="entry name" value="Type_1_exporter"/>
</dbReference>
<evidence type="ECO:0008006" key="4">
    <source>
        <dbReference type="Google" id="ProtNLM"/>
    </source>
</evidence>
<protein>
    <recommendedName>
        <fullName evidence="4">ABC transporter ATP-binding protein</fullName>
    </recommendedName>
</protein>
<evidence type="ECO:0000313" key="3">
    <source>
        <dbReference type="Proteomes" id="UP001153328"/>
    </source>
</evidence>
<comment type="caution">
    <text evidence="2">The sequence shown here is derived from an EMBL/GenBank/DDBJ whole genome shotgun (WGS) entry which is preliminary data.</text>
</comment>
<dbReference type="PANTHER" id="PTHR43394">
    <property type="entry name" value="ATP-DEPENDENT PERMEASE MDL1, MITOCHONDRIAL"/>
    <property type="match status" value="1"/>
</dbReference>
<dbReference type="AlphaFoldDB" id="A0A9W4GZ97"/>
<dbReference type="Gene3D" id="3.40.50.300">
    <property type="entry name" value="P-loop containing nucleotide triphosphate hydrolases"/>
    <property type="match status" value="1"/>
</dbReference>
<dbReference type="SUPFAM" id="SSF52540">
    <property type="entry name" value="P-loop containing nucleoside triphosphate hydrolases"/>
    <property type="match status" value="1"/>
</dbReference>
<reference evidence="2" key="1">
    <citation type="submission" date="2021-06" db="EMBL/GenBank/DDBJ databases">
        <authorList>
            <person name="Arsene-Ploetze F."/>
        </authorList>
    </citation>
    <scope>NUCLEOTIDE SEQUENCE</scope>
    <source>
        <strain evidence="2">SBRY1</strain>
    </source>
</reference>
<gene>
    <name evidence="2" type="ORF">SBRY_11174</name>
</gene>
<dbReference type="GO" id="GO:0015421">
    <property type="term" value="F:ABC-type oligopeptide transporter activity"/>
    <property type="evidence" value="ECO:0007669"/>
    <property type="project" value="TreeGrafter"/>
</dbReference>
<dbReference type="Proteomes" id="UP001153328">
    <property type="component" value="Unassembled WGS sequence"/>
</dbReference>